<evidence type="ECO:0000313" key="3">
    <source>
        <dbReference type="Proteomes" id="UP000737402"/>
    </source>
</evidence>
<dbReference type="RefSeq" id="WP_204412711.1">
    <property type="nucleotide sequence ID" value="NZ_JAFBED010000001.1"/>
</dbReference>
<keyword evidence="1" id="KW-0472">Membrane</keyword>
<accession>A0ABS2NUW3</accession>
<keyword evidence="3" id="KW-1185">Reference proteome</keyword>
<keyword evidence="1" id="KW-1133">Transmembrane helix</keyword>
<reference evidence="2 3" key="1">
    <citation type="submission" date="2021-01" db="EMBL/GenBank/DDBJ databases">
        <title>Genomic Encyclopedia of Type Strains, Phase IV (KMG-IV): sequencing the most valuable type-strain genomes for metagenomic binning, comparative biology and taxonomic classification.</title>
        <authorList>
            <person name="Goeker M."/>
        </authorList>
    </citation>
    <scope>NUCLEOTIDE SEQUENCE [LARGE SCALE GENOMIC DNA]</scope>
    <source>
        <strain evidence="2 3">DSM 25879</strain>
    </source>
</reference>
<dbReference type="Proteomes" id="UP000737402">
    <property type="component" value="Unassembled WGS sequence"/>
</dbReference>
<sequence>MTYQIMFYGGLAAALLTLTITIYVYVKMNIRRVLIDLTGIKRKSPFGTKKSSPQSTEEKTRTTNEIRLKKQDMEGDEVTELMEDEVAATALLDLSDVEETTLLSPSAEQEDETTILGESMDETTLLSDEPAFYFRKELDVVVTHSTTKL</sequence>
<comment type="caution">
    <text evidence="2">The sequence shown here is derived from an EMBL/GenBank/DDBJ whole genome shotgun (WGS) entry which is preliminary data.</text>
</comment>
<evidence type="ECO:0000256" key="1">
    <source>
        <dbReference type="SAM" id="Phobius"/>
    </source>
</evidence>
<proteinExistence type="predicted"/>
<dbReference type="EMBL" id="JAFBED010000001">
    <property type="protein sequence ID" value="MBM7618439.1"/>
    <property type="molecule type" value="Genomic_DNA"/>
</dbReference>
<evidence type="ECO:0000313" key="2">
    <source>
        <dbReference type="EMBL" id="MBM7618439.1"/>
    </source>
</evidence>
<protein>
    <submittedName>
        <fullName evidence="2">SHS2 domain-containing protein</fullName>
    </submittedName>
</protein>
<organism evidence="2 3">
    <name type="scientific">Sutcliffiella tianshenii</name>
    <dbReference type="NCBI Taxonomy" id="1463404"/>
    <lineage>
        <taxon>Bacteria</taxon>
        <taxon>Bacillati</taxon>
        <taxon>Bacillota</taxon>
        <taxon>Bacilli</taxon>
        <taxon>Bacillales</taxon>
        <taxon>Bacillaceae</taxon>
        <taxon>Sutcliffiella</taxon>
    </lineage>
</organism>
<gene>
    <name evidence="2" type="ORF">JOC95_000281</name>
</gene>
<feature type="transmembrane region" description="Helical" evidence="1">
    <location>
        <begin position="6"/>
        <end position="26"/>
    </location>
</feature>
<keyword evidence="1" id="KW-0812">Transmembrane</keyword>
<name>A0ABS2NUW3_9BACI</name>